<dbReference type="CDD" id="cd01335">
    <property type="entry name" value="Radical_SAM"/>
    <property type="match status" value="1"/>
</dbReference>
<comment type="function">
    <text evidence="1">Activation of pyruvate formate-lyase 1 under anaerobic conditions by generation of an organic free radical, using S-adenosylmethionine and reduced flavodoxin as cosubstrates to produce 5'-deoxy-adenosine.</text>
</comment>
<keyword evidence="3 10" id="KW-0004">4Fe-4S</keyword>
<dbReference type="GO" id="GO:0051539">
    <property type="term" value="F:4 iron, 4 sulfur cluster binding"/>
    <property type="evidence" value="ECO:0007669"/>
    <property type="project" value="UniProtKB-UniRule"/>
</dbReference>
<evidence type="ECO:0000256" key="9">
    <source>
        <dbReference type="ARBA" id="ARBA00023014"/>
    </source>
</evidence>
<feature type="domain" description="Radical SAM core" evidence="11">
    <location>
        <begin position="13"/>
        <end position="235"/>
    </location>
</feature>
<keyword evidence="9 10" id="KW-0411">Iron-sulfur</keyword>
<keyword evidence="12" id="KW-0456">Lyase</keyword>
<name>A0A1G5QFQ6_9GAMM</name>
<organism evidence="12 13">
    <name type="scientific">Thiohalomonas denitrificans</name>
    <dbReference type="NCBI Taxonomy" id="415747"/>
    <lineage>
        <taxon>Bacteria</taxon>
        <taxon>Pseudomonadati</taxon>
        <taxon>Pseudomonadota</taxon>
        <taxon>Gammaproteobacteria</taxon>
        <taxon>Thiohalomonadales</taxon>
        <taxon>Thiohalomonadaceae</taxon>
        <taxon>Thiohalomonas</taxon>
    </lineage>
</organism>
<keyword evidence="10" id="KW-0963">Cytoplasm</keyword>
<dbReference type="GO" id="GO:0005737">
    <property type="term" value="C:cytoplasm"/>
    <property type="evidence" value="ECO:0007669"/>
    <property type="project" value="UniProtKB-SubCell"/>
</dbReference>
<reference evidence="12 13" key="1">
    <citation type="submission" date="2016-10" db="EMBL/GenBank/DDBJ databases">
        <authorList>
            <person name="de Groot N.N."/>
        </authorList>
    </citation>
    <scope>NUCLEOTIDE SEQUENCE [LARGE SCALE GENOMIC DNA]</scope>
    <source>
        <strain evidence="12 13">HLD2</strain>
    </source>
</reference>
<dbReference type="InterPro" id="IPR012838">
    <property type="entry name" value="PFL1_activating"/>
</dbReference>
<evidence type="ECO:0000256" key="10">
    <source>
        <dbReference type="RuleBase" id="RU362053"/>
    </source>
</evidence>
<evidence type="ECO:0000256" key="4">
    <source>
        <dbReference type="ARBA" id="ARBA00022526"/>
    </source>
</evidence>
<protein>
    <recommendedName>
        <fullName evidence="10">Pyruvate formate-lyase-activating enzyme</fullName>
        <ecNumber evidence="10">1.97.1.4</ecNumber>
    </recommendedName>
</protein>
<dbReference type="NCBIfam" id="TIGR02493">
    <property type="entry name" value="PFLA"/>
    <property type="match status" value="1"/>
</dbReference>
<keyword evidence="7 10" id="KW-0560">Oxidoreductase</keyword>
<evidence type="ECO:0000256" key="2">
    <source>
        <dbReference type="ARBA" id="ARBA00009777"/>
    </source>
</evidence>
<comment type="cofactor">
    <cofactor evidence="10">
        <name>[4Fe-4S] cluster</name>
        <dbReference type="ChEBI" id="CHEBI:49883"/>
    </cofactor>
    <text evidence="10">Binds 1 [4Fe-4S] cluster. The cluster is coordinated with 3 cysteines and an exchangeable S-adenosyl-L-methionine.</text>
</comment>
<dbReference type="Proteomes" id="UP000199648">
    <property type="component" value="Unassembled WGS sequence"/>
</dbReference>
<dbReference type="Gene3D" id="3.20.20.70">
    <property type="entry name" value="Aldolase class I"/>
    <property type="match status" value="1"/>
</dbReference>
<keyword evidence="13" id="KW-1185">Reference proteome</keyword>
<dbReference type="PROSITE" id="PS51918">
    <property type="entry name" value="RADICAL_SAM"/>
    <property type="match status" value="1"/>
</dbReference>
<comment type="function">
    <text evidence="10">Activation of pyruvate formate-lyase under anaerobic conditions by generation of an organic free radical, using S-adenosylmethionine and reduced flavodoxin as cosubstrates to produce 5'-deoxy-adenosine.</text>
</comment>
<evidence type="ECO:0000256" key="1">
    <source>
        <dbReference type="ARBA" id="ARBA00002918"/>
    </source>
</evidence>
<dbReference type="InterPro" id="IPR013785">
    <property type="entry name" value="Aldolase_TIM"/>
</dbReference>
<comment type="similarity">
    <text evidence="2 10">Belongs to the organic radical-activating enzymes family.</text>
</comment>
<dbReference type="PIRSF" id="PIRSF000371">
    <property type="entry name" value="PFL_act_enz"/>
    <property type="match status" value="1"/>
</dbReference>
<evidence type="ECO:0000256" key="5">
    <source>
        <dbReference type="ARBA" id="ARBA00022691"/>
    </source>
</evidence>
<dbReference type="GO" id="GO:0016829">
    <property type="term" value="F:lyase activity"/>
    <property type="evidence" value="ECO:0007669"/>
    <property type="project" value="UniProtKB-KW"/>
</dbReference>
<evidence type="ECO:0000259" key="11">
    <source>
        <dbReference type="PROSITE" id="PS51918"/>
    </source>
</evidence>
<dbReference type="RefSeq" id="WP_092996086.1">
    <property type="nucleotide sequence ID" value="NZ_FMWD01000005.1"/>
</dbReference>
<dbReference type="PANTHER" id="PTHR30352:SF5">
    <property type="entry name" value="PYRUVATE FORMATE-LYASE 1-ACTIVATING ENZYME"/>
    <property type="match status" value="1"/>
</dbReference>
<dbReference type="GO" id="GO:0006006">
    <property type="term" value="P:glucose metabolic process"/>
    <property type="evidence" value="ECO:0007669"/>
    <property type="project" value="UniProtKB-KW"/>
</dbReference>
<dbReference type="EMBL" id="FMWD01000005">
    <property type="protein sequence ID" value="SCZ60039.1"/>
    <property type="molecule type" value="Genomic_DNA"/>
</dbReference>
<evidence type="ECO:0000256" key="7">
    <source>
        <dbReference type="ARBA" id="ARBA00023002"/>
    </source>
</evidence>
<keyword evidence="4" id="KW-0313">Glucose metabolism</keyword>
<evidence type="ECO:0000256" key="3">
    <source>
        <dbReference type="ARBA" id="ARBA00022485"/>
    </source>
</evidence>
<dbReference type="PROSITE" id="PS01087">
    <property type="entry name" value="RADICAL_ACTIVATING"/>
    <property type="match status" value="1"/>
</dbReference>
<dbReference type="SUPFAM" id="SSF102114">
    <property type="entry name" value="Radical SAM enzymes"/>
    <property type="match status" value="1"/>
</dbReference>
<dbReference type="OrthoDB" id="9782387at2"/>
<comment type="catalytic activity">
    <reaction evidence="10">
        <text>glycyl-[formate C-acetyltransferase] + reduced [flavodoxin] + S-adenosyl-L-methionine = glycin-2-yl radical-[formate C-acetyltransferase] + semiquinone [flavodoxin] + 5'-deoxyadenosine + L-methionine + H(+)</text>
        <dbReference type="Rhea" id="RHEA:19225"/>
        <dbReference type="Rhea" id="RHEA-COMP:10622"/>
        <dbReference type="Rhea" id="RHEA-COMP:12190"/>
        <dbReference type="Rhea" id="RHEA-COMP:12191"/>
        <dbReference type="Rhea" id="RHEA-COMP:14480"/>
        <dbReference type="ChEBI" id="CHEBI:15378"/>
        <dbReference type="ChEBI" id="CHEBI:17319"/>
        <dbReference type="ChEBI" id="CHEBI:29947"/>
        <dbReference type="ChEBI" id="CHEBI:32722"/>
        <dbReference type="ChEBI" id="CHEBI:57618"/>
        <dbReference type="ChEBI" id="CHEBI:57844"/>
        <dbReference type="ChEBI" id="CHEBI:59789"/>
        <dbReference type="ChEBI" id="CHEBI:140311"/>
        <dbReference type="EC" id="1.97.1.4"/>
    </reaction>
</comment>
<keyword evidence="12" id="KW-0670">Pyruvate</keyword>
<dbReference type="Pfam" id="PF04055">
    <property type="entry name" value="Radical_SAM"/>
    <property type="match status" value="1"/>
</dbReference>
<dbReference type="SFLD" id="SFLDG01066">
    <property type="entry name" value="organic_radical-activating_enz"/>
    <property type="match status" value="1"/>
</dbReference>
<keyword evidence="6 10" id="KW-0479">Metal-binding</keyword>
<evidence type="ECO:0000256" key="6">
    <source>
        <dbReference type="ARBA" id="ARBA00022723"/>
    </source>
</evidence>
<dbReference type="PANTHER" id="PTHR30352">
    <property type="entry name" value="PYRUVATE FORMATE-LYASE-ACTIVATING ENZYME"/>
    <property type="match status" value="1"/>
</dbReference>
<dbReference type="GO" id="GO:0046872">
    <property type="term" value="F:metal ion binding"/>
    <property type="evidence" value="ECO:0007669"/>
    <property type="project" value="UniProtKB-UniRule"/>
</dbReference>
<keyword evidence="4" id="KW-0119">Carbohydrate metabolism</keyword>
<keyword evidence="8 10" id="KW-0408">Iron</keyword>
<sequence>MLKVHSIETFGTHDGPGIRLVLFLQGCAFRCVYCHNPDTQSCANDQGTPYSTDQVLTLLEKQRSYFRNSGGLTVSGGEPTLQAGELITLFTAAKERGFHLALDTSGGVWSRTVNQLYDLTDLVILDVKHIDDAWHRKITGTGNSNTLRNADYRERSGKPLWLRYVLVPGWTDQPEYLEAWARHFSGYKNLKRVEVIPYHTFGVHKYAAMGLRYPLHGVAPPTTEQVDRAVDIIARNLGDVPQLIAA</sequence>
<keyword evidence="5 10" id="KW-0949">S-adenosyl-L-methionine</keyword>
<proteinExistence type="inferred from homology"/>
<dbReference type="AlphaFoldDB" id="A0A1G5QFQ6"/>
<dbReference type="GO" id="GO:0043365">
    <property type="term" value="F:[formate-C-acetyltransferase]-activating enzyme activity"/>
    <property type="evidence" value="ECO:0007669"/>
    <property type="project" value="UniProtKB-UniRule"/>
</dbReference>
<evidence type="ECO:0000313" key="12">
    <source>
        <dbReference type="EMBL" id="SCZ60039.1"/>
    </source>
</evidence>
<accession>A0A1G5QFQ6</accession>
<dbReference type="InterPro" id="IPR034457">
    <property type="entry name" value="Organic_radical-activating"/>
</dbReference>
<dbReference type="InterPro" id="IPR012839">
    <property type="entry name" value="Organic_radical_activase"/>
</dbReference>
<dbReference type="STRING" id="415747.SAMN03097708_01970"/>
<dbReference type="InterPro" id="IPR001989">
    <property type="entry name" value="Radical_activat_CS"/>
</dbReference>
<evidence type="ECO:0000256" key="8">
    <source>
        <dbReference type="ARBA" id="ARBA00023004"/>
    </source>
</evidence>
<evidence type="ECO:0000313" key="13">
    <source>
        <dbReference type="Proteomes" id="UP000199648"/>
    </source>
</evidence>
<dbReference type="EC" id="1.97.1.4" evidence="10"/>
<comment type="subcellular location">
    <subcellularLocation>
        <location evidence="10">Cytoplasm</location>
    </subcellularLocation>
</comment>
<dbReference type="InterPro" id="IPR058240">
    <property type="entry name" value="rSAM_sf"/>
</dbReference>
<dbReference type="InterPro" id="IPR007197">
    <property type="entry name" value="rSAM"/>
</dbReference>
<dbReference type="SFLD" id="SFLDS00029">
    <property type="entry name" value="Radical_SAM"/>
    <property type="match status" value="1"/>
</dbReference>
<gene>
    <name evidence="12" type="ORF">SAMN03097708_01970</name>
</gene>